<dbReference type="RefSeq" id="WP_073081571.1">
    <property type="nucleotide sequence ID" value="NZ_FQWS01000001.1"/>
</dbReference>
<accession>A0A1M5JNU8</accession>
<organism evidence="1 2">
    <name type="scientific">Winogradskyella jejuensis</name>
    <dbReference type="NCBI Taxonomy" id="1089305"/>
    <lineage>
        <taxon>Bacteria</taxon>
        <taxon>Pseudomonadati</taxon>
        <taxon>Bacteroidota</taxon>
        <taxon>Flavobacteriia</taxon>
        <taxon>Flavobacteriales</taxon>
        <taxon>Flavobacteriaceae</taxon>
        <taxon>Winogradskyella</taxon>
    </lineage>
</organism>
<dbReference type="OrthoDB" id="1441376at2"/>
<evidence type="ECO:0008006" key="3">
    <source>
        <dbReference type="Google" id="ProtNLM"/>
    </source>
</evidence>
<dbReference type="EMBL" id="FQWS01000001">
    <property type="protein sequence ID" value="SHG42244.1"/>
    <property type="molecule type" value="Genomic_DNA"/>
</dbReference>
<evidence type="ECO:0000313" key="1">
    <source>
        <dbReference type="EMBL" id="SHG42244.1"/>
    </source>
</evidence>
<sequence>MRTSIYTLLLLLLFTSCKNENVENSKSVNESKPSEQSTETPLEGNWEMIGFYNYKDNKVIDSFRTNEGYRQVKMFNKNKVMWSKLVPTDSIEWFGYGSYTATDSTLTEQMQYGSSVMNQIIAEQKEFNYKLVVTKNTFSQIRTDDEGNAVYSENYRRIN</sequence>
<dbReference type="AlphaFoldDB" id="A0A1M5JNU8"/>
<dbReference type="STRING" id="1089305.SAMN05444148_0098"/>
<dbReference type="PROSITE" id="PS51257">
    <property type="entry name" value="PROKAR_LIPOPROTEIN"/>
    <property type="match status" value="1"/>
</dbReference>
<reference evidence="2" key="1">
    <citation type="submission" date="2016-11" db="EMBL/GenBank/DDBJ databases">
        <authorList>
            <person name="Varghese N."/>
            <person name="Submissions S."/>
        </authorList>
    </citation>
    <scope>NUCLEOTIDE SEQUENCE [LARGE SCALE GENOMIC DNA]</scope>
    <source>
        <strain evidence="2">DSM 25330</strain>
    </source>
</reference>
<keyword evidence="2" id="KW-1185">Reference proteome</keyword>
<evidence type="ECO:0000313" key="2">
    <source>
        <dbReference type="Proteomes" id="UP000184522"/>
    </source>
</evidence>
<name>A0A1M5JNU8_9FLAO</name>
<protein>
    <recommendedName>
        <fullName evidence="3">Lipocalin-like domain-containing protein</fullName>
    </recommendedName>
</protein>
<dbReference type="Proteomes" id="UP000184522">
    <property type="component" value="Unassembled WGS sequence"/>
</dbReference>
<proteinExistence type="predicted"/>
<gene>
    <name evidence="1" type="ORF">SAMN05444148_0098</name>
</gene>